<dbReference type="EMBL" id="JAGMUV010000022">
    <property type="protein sequence ID" value="KAH7124197.1"/>
    <property type="molecule type" value="Genomic_DNA"/>
</dbReference>
<evidence type="ECO:0000313" key="3">
    <source>
        <dbReference type="EMBL" id="KAH7124197.1"/>
    </source>
</evidence>
<accession>A0A9P9DSF4</accession>
<keyword evidence="4" id="KW-1185">Reference proteome</keyword>
<dbReference type="InterPro" id="IPR052761">
    <property type="entry name" value="Fungal_Detox/Toxin_TFs"/>
</dbReference>
<sequence>MSTGIKQNSPRKRAPKACIQCRRRKALTIPDTPVRDSLLRGFVEFVYGVMPIIDIHEFLEIVQQGDGKSGQIGLLLFQAIMFAGSAFAEMKYLNAAGYQTKRAARQALFQKVRLLYDFDVESSPTARIQTTLWMTYWYNGPEDQKDLWYWVGVTVVLSSISGLHHRPERRGATKAENRLNRRLWWCIFMRDQQIALGIRHPAQMRIEDHNVPVLTLGDFDFKAITHDMGVFPPECTFSRDLNQQLQLATMCIEQCRLSVCLNKILDWVYRVSRVVDTPNSYSILVPKNDNEVCVQTNRYKLELEQWICNLPHVCNYDSFSALEQHDSPVIVVHKASLKMMYLTTVAVLHRPHILPFSPWSIVTSPFFNLWEDIQTASRTWICWTASEISGIGRDLLELGLMQSLSATSVTVLIPAMIIHLTSIKSASKGFVRRSTREFSDCALLLRALVDVYKSAELALNFIKDTAQAAGIRLNPLGRSLLSMENISAYIEPAGDLSGYQDHGDR</sequence>
<dbReference type="GO" id="GO:0008270">
    <property type="term" value="F:zinc ion binding"/>
    <property type="evidence" value="ECO:0007669"/>
    <property type="project" value="InterPro"/>
</dbReference>
<evidence type="ECO:0000313" key="4">
    <source>
        <dbReference type="Proteomes" id="UP000738349"/>
    </source>
</evidence>
<evidence type="ECO:0000259" key="2">
    <source>
        <dbReference type="SMART" id="SM00906"/>
    </source>
</evidence>
<dbReference type="OrthoDB" id="4451586at2759"/>
<name>A0A9P9DSF4_9HYPO</name>
<evidence type="ECO:0000256" key="1">
    <source>
        <dbReference type="ARBA" id="ARBA00023242"/>
    </source>
</evidence>
<protein>
    <submittedName>
        <fullName evidence="3">Fungal-specific transcription factor domain-containing protein</fullName>
    </submittedName>
</protein>
<dbReference type="PANTHER" id="PTHR47425:SF3">
    <property type="entry name" value="ZN(II)2CYS6 TRANSCRIPTION FACTOR (EUROFUNG)"/>
    <property type="match status" value="1"/>
</dbReference>
<reference evidence="3" key="1">
    <citation type="journal article" date="2021" name="Nat. Commun.">
        <title>Genetic determinants of endophytism in the Arabidopsis root mycobiome.</title>
        <authorList>
            <person name="Mesny F."/>
            <person name="Miyauchi S."/>
            <person name="Thiergart T."/>
            <person name="Pickel B."/>
            <person name="Atanasova L."/>
            <person name="Karlsson M."/>
            <person name="Huettel B."/>
            <person name="Barry K.W."/>
            <person name="Haridas S."/>
            <person name="Chen C."/>
            <person name="Bauer D."/>
            <person name="Andreopoulos W."/>
            <person name="Pangilinan J."/>
            <person name="LaButti K."/>
            <person name="Riley R."/>
            <person name="Lipzen A."/>
            <person name="Clum A."/>
            <person name="Drula E."/>
            <person name="Henrissat B."/>
            <person name="Kohler A."/>
            <person name="Grigoriev I.V."/>
            <person name="Martin F.M."/>
            <person name="Hacquard S."/>
        </authorList>
    </citation>
    <scope>NUCLEOTIDE SEQUENCE</scope>
    <source>
        <strain evidence="3">MPI-CAGE-AT-0147</strain>
    </source>
</reference>
<proteinExistence type="predicted"/>
<dbReference type="GO" id="GO:0003677">
    <property type="term" value="F:DNA binding"/>
    <property type="evidence" value="ECO:0007669"/>
    <property type="project" value="InterPro"/>
</dbReference>
<gene>
    <name evidence="3" type="ORF">EDB81DRAFT_847057</name>
</gene>
<feature type="domain" description="Xylanolytic transcriptional activator regulatory" evidence="2">
    <location>
        <begin position="147"/>
        <end position="221"/>
    </location>
</feature>
<dbReference type="Proteomes" id="UP000738349">
    <property type="component" value="Unassembled WGS sequence"/>
</dbReference>
<dbReference type="GO" id="GO:0006351">
    <property type="term" value="P:DNA-templated transcription"/>
    <property type="evidence" value="ECO:0007669"/>
    <property type="project" value="InterPro"/>
</dbReference>
<dbReference type="InterPro" id="IPR007219">
    <property type="entry name" value="XnlR_reg_dom"/>
</dbReference>
<dbReference type="AlphaFoldDB" id="A0A9P9DSF4"/>
<organism evidence="3 4">
    <name type="scientific">Dactylonectria macrodidyma</name>
    <dbReference type="NCBI Taxonomy" id="307937"/>
    <lineage>
        <taxon>Eukaryota</taxon>
        <taxon>Fungi</taxon>
        <taxon>Dikarya</taxon>
        <taxon>Ascomycota</taxon>
        <taxon>Pezizomycotina</taxon>
        <taxon>Sordariomycetes</taxon>
        <taxon>Hypocreomycetidae</taxon>
        <taxon>Hypocreales</taxon>
        <taxon>Nectriaceae</taxon>
        <taxon>Dactylonectria</taxon>
    </lineage>
</organism>
<dbReference type="Pfam" id="PF04082">
    <property type="entry name" value="Fungal_trans"/>
    <property type="match status" value="1"/>
</dbReference>
<dbReference type="SMART" id="SM00906">
    <property type="entry name" value="Fungal_trans"/>
    <property type="match status" value="1"/>
</dbReference>
<dbReference type="CDD" id="cd12148">
    <property type="entry name" value="fungal_TF_MHR"/>
    <property type="match status" value="1"/>
</dbReference>
<dbReference type="PANTHER" id="PTHR47425">
    <property type="entry name" value="FARB-RELATED"/>
    <property type="match status" value="1"/>
</dbReference>
<keyword evidence="1" id="KW-0539">Nucleus</keyword>
<comment type="caution">
    <text evidence="3">The sequence shown here is derived from an EMBL/GenBank/DDBJ whole genome shotgun (WGS) entry which is preliminary data.</text>
</comment>